<name>A0A831PI71_9BACT</name>
<keyword evidence="2" id="KW-0812">Transmembrane</keyword>
<keyword evidence="2" id="KW-1133">Transmembrane helix</keyword>
<feature type="coiled-coil region" evidence="1">
    <location>
        <begin position="284"/>
        <end position="311"/>
    </location>
</feature>
<dbReference type="AlphaFoldDB" id="A0A831PI71"/>
<evidence type="ECO:0000256" key="1">
    <source>
        <dbReference type="SAM" id="Coils"/>
    </source>
</evidence>
<feature type="transmembrane region" description="Helical" evidence="2">
    <location>
        <begin position="261"/>
        <end position="281"/>
    </location>
</feature>
<keyword evidence="2" id="KW-0472">Membrane</keyword>
<sequence>MPLYLVADVIEEDFRLETVAHVVGRDRGALLARKLAQFFRTTEYRAARVQGREESGRRDDKVLFCALTNNEQISFWVHCILSQKAPLRGIFSVSWLIELLARFLKLDQVAHLLLVTLGEQSGLRQTYIQQGNLKFSRLSSLVTVRAGNLAETIVAECSHTRQYLERLKLLPRDQPLDIHFVVQGEIGEEVEGGLTDRGLLRFHLHESGVVAAELGIDPALEDSQGVVFVALMQALRSGGLLNIYGPEPVLRYYRLRRARQGLIVGTSLFFAAMLGYGFFLLTDGLKEREEQHRLEREIKQLSQQYQEIVRDFPDTPVSAGTMRKVVESVEVIQKQAAFPIEMMNPVSRAMAVCPDIHLQKFIWKLAVVPNKAKDVEESAVADRSETDGADEQGAVSALMPALLAGQTRVVTNLEGTVSPVGGHLAAHQGVIRFITALEQTPGLQVIPVAMPTETRPDSSLKATLDGKAMNAGFSLQLVYSLQANEAAR</sequence>
<protein>
    <submittedName>
        <fullName evidence="3">Uncharacterized protein</fullName>
    </submittedName>
</protein>
<evidence type="ECO:0000256" key="2">
    <source>
        <dbReference type="SAM" id="Phobius"/>
    </source>
</evidence>
<keyword evidence="1" id="KW-0175">Coiled coil</keyword>
<organism evidence="3">
    <name type="scientific">Geoalkalibacter subterraneus</name>
    <dbReference type="NCBI Taxonomy" id="483547"/>
    <lineage>
        <taxon>Bacteria</taxon>
        <taxon>Pseudomonadati</taxon>
        <taxon>Thermodesulfobacteriota</taxon>
        <taxon>Desulfuromonadia</taxon>
        <taxon>Desulfuromonadales</taxon>
        <taxon>Geoalkalibacteraceae</taxon>
        <taxon>Geoalkalibacter</taxon>
    </lineage>
</organism>
<gene>
    <name evidence="3" type="ORF">ENN94_01485</name>
</gene>
<comment type="caution">
    <text evidence="3">The sequence shown here is derived from an EMBL/GenBank/DDBJ whole genome shotgun (WGS) entry which is preliminary data.</text>
</comment>
<accession>A0A831PI71</accession>
<evidence type="ECO:0000313" key="3">
    <source>
        <dbReference type="EMBL" id="HDR46354.1"/>
    </source>
</evidence>
<dbReference type="EMBL" id="DSDO01000101">
    <property type="protein sequence ID" value="HDR46354.1"/>
    <property type="molecule type" value="Genomic_DNA"/>
</dbReference>
<proteinExistence type="predicted"/>
<reference evidence="3" key="1">
    <citation type="journal article" date="2020" name="mSystems">
        <title>Genome- and Community-Level Interaction Insights into Carbon Utilization and Element Cycling Functions of Hydrothermarchaeota in Hydrothermal Sediment.</title>
        <authorList>
            <person name="Zhou Z."/>
            <person name="Liu Y."/>
            <person name="Xu W."/>
            <person name="Pan J."/>
            <person name="Luo Z.H."/>
            <person name="Li M."/>
        </authorList>
    </citation>
    <scope>NUCLEOTIDE SEQUENCE [LARGE SCALE GENOMIC DNA]</scope>
    <source>
        <strain evidence="3">SpSt-1220</strain>
    </source>
</reference>
<dbReference type="Proteomes" id="UP000886162">
    <property type="component" value="Unassembled WGS sequence"/>
</dbReference>